<evidence type="ECO:0000256" key="4">
    <source>
        <dbReference type="ARBA" id="ARBA00022692"/>
    </source>
</evidence>
<name>A0A3A6QMN7_9VIBR</name>
<evidence type="ECO:0000256" key="6">
    <source>
        <dbReference type="ARBA" id="ARBA00023136"/>
    </source>
</evidence>
<feature type="transmembrane region" description="Helical" evidence="7">
    <location>
        <begin position="173"/>
        <end position="195"/>
    </location>
</feature>
<feature type="transmembrane region" description="Helical" evidence="7">
    <location>
        <begin position="201"/>
        <end position="221"/>
    </location>
</feature>
<evidence type="ECO:0000259" key="9">
    <source>
        <dbReference type="Pfam" id="PF07662"/>
    </source>
</evidence>
<keyword evidence="12" id="KW-1185">Reference proteome</keyword>
<dbReference type="AlphaFoldDB" id="A0A3A6QMN7"/>
<gene>
    <name evidence="11" type="ORF">DZ860_15685</name>
</gene>
<feature type="transmembrane region" description="Helical" evidence="7">
    <location>
        <begin position="55"/>
        <end position="82"/>
    </location>
</feature>
<evidence type="ECO:0000256" key="3">
    <source>
        <dbReference type="ARBA" id="ARBA00022475"/>
    </source>
</evidence>
<comment type="similarity">
    <text evidence="2 7">Belongs to the concentrative nucleoside transporter (CNT) (TC 2.A.41) family.</text>
</comment>
<proteinExistence type="inferred from homology"/>
<dbReference type="GO" id="GO:0005886">
    <property type="term" value="C:plasma membrane"/>
    <property type="evidence" value="ECO:0007669"/>
    <property type="project" value="UniProtKB-SubCell"/>
</dbReference>
<organism evidence="11 12">
    <name type="scientific">Vibrio sinensis</name>
    <dbReference type="NCBI Taxonomy" id="2302434"/>
    <lineage>
        <taxon>Bacteria</taxon>
        <taxon>Pseudomonadati</taxon>
        <taxon>Pseudomonadota</taxon>
        <taxon>Gammaproteobacteria</taxon>
        <taxon>Vibrionales</taxon>
        <taxon>Vibrionaceae</taxon>
        <taxon>Vibrio</taxon>
    </lineage>
</organism>
<reference evidence="11 12" key="1">
    <citation type="submission" date="2018-08" db="EMBL/GenBank/DDBJ databases">
        <title>Vibrio isolated from the Eastern China Marginal Seas.</title>
        <authorList>
            <person name="Li Y."/>
        </authorList>
    </citation>
    <scope>NUCLEOTIDE SEQUENCE [LARGE SCALE GENOMIC DNA]</scope>
    <source>
        <strain evidence="11 12">BEI233</strain>
    </source>
</reference>
<dbReference type="NCBIfam" id="TIGR00804">
    <property type="entry name" value="nupC"/>
    <property type="match status" value="1"/>
</dbReference>
<keyword evidence="6 7" id="KW-0472">Membrane</keyword>
<dbReference type="Proteomes" id="UP000273252">
    <property type="component" value="Unassembled WGS sequence"/>
</dbReference>
<accession>A0A3A6QMN7</accession>
<evidence type="ECO:0000313" key="12">
    <source>
        <dbReference type="Proteomes" id="UP000273252"/>
    </source>
</evidence>
<dbReference type="EMBL" id="QVMU01000016">
    <property type="protein sequence ID" value="RJX69425.1"/>
    <property type="molecule type" value="Genomic_DNA"/>
</dbReference>
<sequence>METVISIIGIAALLGVAYAASENRKAINFRTIGLAFFIQFALGGVVLYSDIGQSIILSMASGVSAVVGYSNDGIAFLFGGLVSDKMYELFGSGGFVVALKVLPIIVFFSSLSAVLYYLGIMQFVVKWVGGGLQKLLKTSKAESMSATANVFLGVTEAPLLIKPYMPKMTRSELFAVMCGGLASIAGTMLASYAQLGVKMEYLLAASFMAAPGGLLFAKLLIPQTEKVIEQDHGTEDENPPANIIDAAASGAMSGVSLAIGVGAMLLSFVSLVALFNGMLGGVGSWFGFENLSLQLVLGYVFAPIAWLMGVPWNEATLAGSFIGQKIVINEFFAYINLAPYLSGDAIVSATGMPMSERTQVIVSFALCGFANFGTVAIAIGGIGGMVPERRSEIASLGVKALIAGILSNLMGATIAGLFIGLS</sequence>
<evidence type="ECO:0000256" key="5">
    <source>
        <dbReference type="ARBA" id="ARBA00022989"/>
    </source>
</evidence>
<dbReference type="PANTHER" id="PTHR10590">
    <property type="entry name" value="SODIUM/NUCLEOSIDE COTRANSPORTER"/>
    <property type="match status" value="1"/>
</dbReference>
<feature type="transmembrane region" description="Helical" evidence="7">
    <location>
        <begin position="94"/>
        <end position="118"/>
    </location>
</feature>
<dbReference type="Pfam" id="PF01773">
    <property type="entry name" value="Nucleos_tra2_N"/>
    <property type="match status" value="1"/>
</dbReference>
<feature type="transmembrane region" description="Helical" evidence="7">
    <location>
        <begin position="398"/>
        <end position="421"/>
    </location>
</feature>
<dbReference type="InterPro" id="IPR011642">
    <property type="entry name" value="Gate_dom"/>
</dbReference>
<evidence type="ECO:0000259" key="10">
    <source>
        <dbReference type="Pfam" id="PF07670"/>
    </source>
</evidence>
<dbReference type="InterPro" id="IPR018270">
    <property type="entry name" value="C_nuclsd_transpt_met_bac"/>
</dbReference>
<dbReference type="OrthoDB" id="9766455at2"/>
<dbReference type="RefSeq" id="WP_120033093.1">
    <property type="nucleotide sequence ID" value="NZ_QVMU01000016.1"/>
</dbReference>
<comment type="subcellular location">
    <subcellularLocation>
        <location evidence="1">Cell membrane</location>
        <topology evidence="1">Multi-pass membrane protein</topology>
    </subcellularLocation>
</comment>
<keyword evidence="3" id="KW-1003">Cell membrane</keyword>
<evidence type="ECO:0000256" key="7">
    <source>
        <dbReference type="RuleBase" id="RU362018"/>
    </source>
</evidence>
<keyword evidence="7" id="KW-0813">Transport</keyword>
<dbReference type="GO" id="GO:0015293">
    <property type="term" value="F:symporter activity"/>
    <property type="evidence" value="ECO:0007669"/>
    <property type="project" value="TreeGrafter"/>
</dbReference>
<dbReference type="Pfam" id="PF07662">
    <property type="entry name" value="Nucleos_tra2_C"/>
    <property type="match status" value="1"/>
</dbReference>
<dbReference type="PANTHER" id="PTHR10590:SF4">
    <property type="entry name" value="SOLUTE CARRIER FAMILY 28 MEMBER 3"/>
    <property type="match status" value="1"/>
</dbReference>
<dbReference type="InterPro" id="IPR008276">
    <property type="entry name" value="C_nuclsd_transpt"/>
</dbReference>
<feature type="domain" description="Concentrative nucleoside transporter N-terminal" evidence="8">
    <location>
        <begin position="8"/>
        <end position="81"/>
    </location>
</feature>
<evidence type="ECO:0000313" key="11">
    <source>
        <dbReference type="EMBL" id="RJX69425.1"/>
    </source>
</evidence>
<feature type="transmembrane region" description="Helical" evidence="7">
    <location>
        <begin position="291"/>
        <end position="310"/>
    </location>
</feature>
<dbReference type="InterPro" id="IPR011657">
    <property type="entry name" value="CNT_C_dom"/>
</dbReference>
<evidence type="ECO:0000256" key="1">
    <source>
        <dbReference type="ARBA" id="ARBA00004651"/>
    </source>
</evidence>
<feature type="transmembrane region" description="Helical" evidence="7">
    <location>
        <begin position="360"/>
        <end position="386"/>
    </location>
</feature>
<comment type="caution">
    <text evidence="11">The sequence shown here is derived from an EMBL/GenBank/DDBJ whole genome shotgun (WGS) entry which is preliminary data.</text>
</comment>
<keyword evidence="4 7" id="KW-0812">Transmembrane</keyword>
<feature type="domain" description="Nucleoside transporter/FeoB GTPase Gate" evidence="10">
    <location>
        <begin position="98"/>
        <end position="195"/>
    </location>
</feature>
<dbReference type="Pfam" id="PF07670">
    <property type="entry name" value="Gate"/>
    <property type="match status" value="1"/>
</dbReference>
<protein>
    <recommendedName>
        <fullName evidence="7">Nucleoside permease</fullName>
    </recommendedName>
</protein>
<keyword evidence="5 7" id="KW-1133">Transmembrane helix</keyword>
<feature type="transmembrane region" description="Helical" evidence="7">
    <location>
        <begin position="257"/>
        <end position="279"/>
    </location>
</feature>
<feature type="transmembrane region" description="Helical" evidence="7">
    <location>
        <begin position="29"/>
        <end position="48"/>
    </location>
</feature>
<feature type="domain" description="Concentrative nucleoside transporter C-terminal" evidence="9">
    <location>
        <begin position="201"/>
        <end position="416"/>
    </location>
</feature>
<evidence type="ECO:0000259" key="8">
    <source>
        <dbReference type="Pfam" id="PF01773"/>
    </source>
</evidence>
<evidence type="ECO:0000256" key="2">
    <source>
        <dbReference type="ARBA" id="ARBA00009033"/>
    </source>
</evidence>
<dbReference type="InterPro" id="IPR002668">
    <property type="entry name" value="CNT_N_dom"/>
</dbReference>
<dbReference type="GO" id="GO:0005337">
    <property type="term" value="F:nucleoside transmembrane transporter activity"/>
    <property type="evidence" value="ECO:0007669"/>
    <property type="project" value="InterPro"/>
</dbReference>